<dbReference type="InterPro" id="IPR007342">
    <property type="entry name" value="PsuG"/>
</dbReference>
<proteinExistence type="inferred from homology"/>
<dbReference type="Gene3D" id="3.40.1790.10">
    <property type="entry name" value="Indigoidine synthase domain"/>
    <property type="match status" value="1"/>
</dbReference>
<keyword evidence="5 6" id="KW-0326">Glycosidase</keyword>
<evidence type="ECO:0000256" key="6">
    <source>
        <dbReference type="HAMAP-Rule" id="MF_01876"/>
    </source>
</evidence>
<evidence type="ECO:0000256" key="1">
    <source>
        <dbReference type="ARBA" id="ARBA00022723"/>
    </source>
</evidence>
<comment type="similarity">
    <text evidence="6">Belongs to the pseudouridine-5'-phosphate glycosidase family.</text>
</comment>
<protein>
    <recommendedName>
        <fullName evidence="6">Pseudouridine-5'-phosphate glycosidase</fullName>
        <shortName evidence="6">PsiMP glycosidase</shortName>
        <ecNumber evidence="6">4.2.1.70</ecNumber>
    </recommendedName>
</protein>
<keyword evidence="1 6" id="KW-0479">Metal-binding</keyword>
<dbReference type="EC" id="4.2.1.70" evidence="6"/>
<feature type="binding site" evidence="6">
    <location>
        <begin position="143"/>
        <end position="145"/>
    </location>
    <ligand>
        <name>substrate</name>
    </ligand>
</feature>
<accession>A0A346XSV1</accession>
<keyword evidence="3 6" id="KW-0464">Manganese</keyword>
<dbReference type="EMBL" id="CP031165">
    <property type="protein sequence ID" value="AXV05298.1"/>
    <property type="molecule type" value="Genomic_DNA"/>
</dbReference>
<sequence length="310" mass="32467">MTAVPHPLLVSDEVQQALADGTGVVALESTLIAHGLPRGQNLSVARELEAIVRKAGAVPATIAVVDGQPRVGLDPEALERIATDEEVAKLSIRDLGVAAALGRTGATTVASTAHLAALAGIGVFATGGLGGVHREARDSWDESADLSALAGTPMAVVCAGVKSVLDVAATLERLESLGVPVLGFRTEAFPGFYLHSSKEPLDWRIDTAEDVVAVMDHMTGLGLDDRAVVVANPIPQDEQLDPTMHDRVLHSGLALLQSRRIRGKQVTPFLLDHFHTATGGESLRVNIRVVERNAALAADIAVARATSRRA</sequence>
<organism evidence="7 8">
    <name type="scientific">Euzebya pacifica</name>
    <dbReference type="NCBI Taxonomy" id="1608957"/>
    <lineage>
        <taxon>Bacteria</taxon>
        <taxon>Bacillati</taxon>
        <taxon>Actinomycetota</taxon>
        <taxon>Nitriliruptoria</taxon>
        <taxon>Euzebyales</taxon>
    </lineage>
</organism>
<name>A0A346XSV1_9ACTN</name>
<evidence type="ECO:0000256" key="4">
    <source>
        <dbReference type="ARBA" id="ARBA00023239"/>
    </source>
</evidence>
<feature type="binding site" evidence="6">
    <location>
        <position position="141"/>
    </location>
    <ligand>
        <name>Mn(2+)</name>
        <dbReference type="ChEBI" id="CHEBI:29035"/>
    </ligand>
</feature>
<dbReference type="GO" id="GO:0046872">
    <property type="term" value="F:metal ion binding"/>
    <property type="evidence" value="ECO:0007669"/>
    <property type="project" value="UniProtKB-KW"/>
</dbReference>
<comment type="cofactor">
    <cofactor evidence="6">
        <name>Mn(2+)</name>
        <dbReference type="ChEBI" id="CHEBI:29035"/>
    </cofactor>
    <text evidence="6">Binds 1 Mn(2+) ion per subunit.</text>
</comment>
<dbReference type="PANTHER" id="PTHR42909">
    <property type="entry name" value="ZGC:136858"/>
    <property type="match status" value="1"/>
</dbReference>
<comment type="subunit">
    <text evidence="6">Homotrimer.</text>
</comment>
<dbReference type="AlphaFoldDB" id="A0A346XSV1"/>
<dbReference type="Proteomes" id="UP000264006">
    <property type="component" value="Chromosome"/>
</dbReference>
<feature type="active site" description="Nucleophile" evidence="6">
    <location>
        <position position="162"/>
    </location>
</feature>
<comment type="function">
    <text evidence="6">Catalyzes the reversible cleavage of pseudouridine 5'-phosphate (PsiMP) to ribose 5-phosphate and uracil. Functions biologically in the cleavage direction, as part of a pseudouridine degradation pathway.</text>
</comment>
<dbReference type="KEGG" id="euz:DVS28_a0594"/>
<dbReference type="InterPro" id="IPR022830">
    <property type="entry name" value="Indigdn_synthA-like"/>
</dbReference>
<evidence type="ECO:0000313" key="8">
    <source>
        <dbReference type="Proteomes" id="UP000264006"/>
    </source>
</evidence>
<dbReference type="SUPFAM" id="SSF110581">
    <property type="entry name" value="Indigoidine synthase A-like"/>
    <property type="match status" value="1"/>
</dbReference>
<dbReference type="GO" id="GO:0004730">
    <property type="term" value="F:pseudouridylate synthase activity"/>
    <property type="evidence" value="ECO:0007669"/>
    <property type="project" value="UniProtKB-UniRule"/>
</dbReference>
<dbReference type="PANTHER" id="PTHR42909:SF1">
    <property type="entry name" value="CARBOHYDRATE KINASE PFKB DOMAIN-CONTAINING PROTEIN"/>
    <property type="match status" value="1"/>
</dbReference>
<dbReference type="GO" id="GO:0016798">
    <property type="term" value="F:hydrolase activity, acting on glycosyl bonds"/>
    <property type="evidence" value="ECO:0007669"/>
    <property type="project" value="UniProtKB-KW"/>
</dbReference>
<dbReference type="Pfam" id="PF04227">
    <property type="entry name" value="Indigoidine_A"/>
    <property type="match status" value="1"/>
</dbReference>
<evidence type="ECO:0000256" key="2">
    <source>
        <dbReference type="ARBA" id="ARBA00022801"/>
    </source>
</evidence>
<feature type="active site" description="Proton donor" evidence="6">
    <location>
        <position position="28"/>
    </location>
</feature>
<gene>
    <name evidence="6" type="primary">psuG</name>
    <name evidence="7" type="ORF">DVS28_a0594</name>
</gene>
<evidence type="ECO:0000256" key="3">
    <source>
        <dbReference type="ARBA" id="ARBA00023211"/>
    </source>
</evidence>
<evidence type="ECO:0000313" key="7">
    <source>
        <dbReference type="EMBL" id="AXV05298.1"/>
    </source>
</evidence>
<keyword evidence="8" id="KW-1185">Reference proteome</keyword>
<evidence type="ECO:0000256" key="5">
    <source>
        <dbReference type="ARBA" id="ARBA00023295"/>
    </source>
</evidence>
<dbReference type="HAMAP" id="MF_01876">
    <property type="entry name" value="PsiMP_glycosidase"/>
    <property type="match status" value="1"/>
</dbReference>
<dbReference type="RefSeq" id="WP_114590128.1">
    <property type="nucleotide sequence ID" value="NZ_CAXIBR010000193.1"/>
</dbReference>
<feature type="binding site" evidence="6">
    <location>
        <position position="89"/>
    </location>
    <ligand>
        <name>substrate</name>
    </ligand>
</feature>
<reference evidence="7 8" key="1">
    <citation type="submission" date="2018-09" db="EMBL/GenBank/DDBJ databases">
        <title>Complete genome sequence of Euzebya sp. DY32-46 isolated from seawater of Pacific Ocean.</title>
        <authorList>
            <person name="Xu L."/>
            <person name="Wu Y.-H."/>
            <person name="Xu X.-W."/>
        </authorList>
    </citation>
    <scope>NUCLEOTIDE SEQUENCE [LARGE SCALE GENOMIC DNA]</scope>
    <source>
        <strain evidence="7 8">DY32-46</strain>
    </source>
</reference>
<feature type="binding site" evidence="6">
    <location>
        <position position="109"/>
    </location>
    <ligand>
        <name>substrate</name>
    </ligand>
</feature>
<comment type="catalytic activity">
    <reaction evidence="6">
        <text>D-ribose 5-phosphate + uracil = psi-UMP + H2O</text>
        <dbReference type="Rhea" id="RHEA:18337"/>
        <dbReference type="ChEBI" id="CHEBI:15377"/>
        <dbReference type="ChEBI" id="CHEBI:17568"/>
        <dbReference type="ChEBI" id="CHEBI:58380"/>
        <dbReference type="ChEBI" id="CHEBI:78346"/>
        <dbReference type="EC" id="4.2.1.70"/>
    </reaction>
</comment>
<keyword evidence="4 6" id="KW-0456">Lyase</keyword>
<keyword evidence="2 6" id="KW-0378">Hydrolase</keyword>
<dbReference type="GO" id="GO:0046113">
    <property type="term" value="P:nucleobase catabolic process"/>
    <property type="evidence" value="ECO:0007669"/>
    <property type="project" value="UniProtKB-UniRule"/>
</dbReference>
<dbReference type="GO" id="GO:0005737">
    <property type="term" value="C:cytoplasm"/>
    <property type="evidence" value="ECO:0007669"/>
    <property type="project" value="TreeGrafter"/>
</dbReference>
<dbReference type="OrthoDB" id="9805870at2"/>